<proteinExistence type="predicted"/>
<dbReference type="Proteomes" id="UP001232973">
    <property type="component" value="Unassembled WGS sequence"/>
</dbReference>
<evidence type="ECO:0000313" key="1">
    <source>
        <dbReference type="EMBL" id="MDQ0191039.1"/>
    </source>
</evidence>
<gene>
    <name evidence="1" type="ORF">J2S03_002907</name>
</gene>
<dbReference type="EMBL" id="JAUSTP010000030">
    <property type="protein sequence ID" value="MDQ0191039.1"/>
    <property type="molecule type" value="Genomic_DNA"/>
</dbReference>
<accession>A0ABT9XL49</accession>
<keyword evidence="2" id="KW-1185">Reference proteome</keyword>
<organism evidence="1 2">
    <name type="scientific">Alicyclobacillus cycloheptanicus</name>
    <dbReference type="NCBI Taxonomy" id="1457"/>
    <lineage>
        <taxon>Bacteria</taxon>
        <taxon>Bacillati</taxon>
        <taxon>Bacillota</taxon>
        <taxon>Bacilli</taxon>
        <taxon>Bacillales</taxon>
        <taxon>Alicyclobacillaceae</taxon>
        <taxon>Alicyclobacillus</taxon>
    </lineage>
</organism>
<reference evidence="1 2" key="1">
    <citation type="submission" date="2023-07" db="EMBL/GenBank/DDBJ databases">
        <title>Genomic Encyclopedia of Type Strains, Phase IV (KMG-IV): sequencing the most valuable type-strain genomes for metagenomic binning, comparative biology and taxonomic classification.</title>
        <authorList>
            <person name="Goeker M."/>
        </authorList>
    </citation>
    <scope>NUCLEOTIDE SEQUENCE [LARGE SCALE GENOMIC DNA]</scope>
    <source>
        <strain evidence="1 2">DSM 4006</strain>
    </source>
</reference>
<protein>
    <submittedName>
        <fullName evidence="1">Uncharacterized protein</fullName>
    </submittedName>
</protein>
<name>A0ABT9XL49_9BACL</name>
<comment type="caution">
    <text evidence="1">The sequence shown here is derived from an EMBL/GenBank/DDBJ whole genome shotgun (WGS) entry which is preliminary data.</text>
</comment>
<sequence length="53" mass="6015">MTDPGTYIFQQGINFICRKFLTCFYLAHLPSPLTSLNPHAPGGAQYYHENVLQ</sequence>
<evidence type="ECO:0000313" key="2">
    <source>
        <dbReference type="Proteomes" id="UP001232973"/>
    </source>
</evidence>